<feature type="compositionally biased region" description="Polar residues" evidence="1">
    <location>
        <begin position="36"/>
        <end position="56"/>
    </location>
</feature>
<reference evidence="2 3" key="1">
    <citation type="submission" date="2018-05" db="EMBL/GenBank/DDBJ databases">
        <title>Genomic Encyclopedia of Type Strains, Phase IV (KMG-IV): sequencing the most valuable type-strain genomes for metagenomic binning, comparative biology and taxonomic classification.</title>
        <authorList>
            <person name="Goeker M."/>
        </authorList>
    </citation>
    <scope>NUCLEOTIDE SEQUENCE [LARGE SCALE GENOMIC DNA]</scope>
    <source>
        <strain evidence="2 3">DSM 18773</strain>
    </source>
</reference>
<organism evidence="2 3">
    <name type="scientific">Tumebacillus permanentifrigoris</name>
    <dbReference type="NCBI Taxonomy" id="378543"/>
    <lineage>
        <taxon>Bacteria</taxon>
        <taxon>Bacillati</taxon>
        <taxon>Bacillota</taxon>
        <taxon>Bacilli</taxon>
        <taxon>Bacillales</taxon>
        <taxon>Alicyclobacillaceae</taxon>
        <taxon>Tumebacillus</taxon>
    </lineage>
</organism>
<evidence type="ECO:0000256" key="1">
    <source>
        <dbReference type="SAM" id="MobiDB-lite"/>
    </source>
</evidence>
<proteinExistence type="predicted"/>
<gene>
    <name evidence="2" type="ORF">C7459_10682</name>
</gene>
<keyword evidence="3" id="KW-1185">Reference proteome</keyword>
<protein>
    <submittedName>
        <fullName evidence="2">Uncharacterized protein</fullName>
    </submittedName>
</protein>
<dbReference type="RefSeq" id="WP_170119360.1">
    <property type="nucleotide sequence ID" value="NZ_QGGL01000006.1"/>
</dbReference>
<evidence type="ECO:0000313" key="2">
    <source>
        <dbReference type="EMBL" id="PWK13802.1"/>
    </source>
</evidence>
<evidence type="ECO:0000313" key="3">
    <source>
        <dbReference type="Proteomes" id="UP000245634"/>
    </source>
</evidence>
<dbReference type="Proteomes" id="UP000245634">
    <property type="component" value="Unassembled WGS sequence"/>
</dbReference>
<feature type="compositionally biased region" description="Basic and acidic residues" evidence="1">
    <location>
        <begin position="20"/>
        <end position="32"/>
    </location>
</feature>
<feature type="region of interest" description="Disordered" evidence="1">
    <location>
        <begin position="1"/>
        <end position="56"/>
    </location>
</feature>
<dbReference type="AlphaFoldDB" id="A0A316DAG2"/>
<comment type="caution">
    <text evidence="2">The sequence shown here is derived from an EMBL/GenBank/DDBJ whole genome shotgun (WGS) entry which is preliminary data.</text>
</comment>
<sequence>MSEQTPQPQPSVAPGLEDDELHREATDSEKAAGDTTKVTTMSVDENDNGSQESPNS</sequence>
<accession>A0A316DAG2</accession>
<name>A0A316DAG2_9BACL</name>
<dbReference type="EMBL" id="QGGL01000006">
    <property type="protein sequence ID" value="PWK13802.1"/>
    <property type="molecule type" value="Genomic_DNA"/>
</dbReference>